<feature type="transmembrane region" description="Helical" evidence="1">
    <location>
        <begin position="38"/>
        <end position="59"/>
    </location>
</feature>
<dbReference type="PANTHER" id="PTHR23028">
    <property type="entry name" value="ACETYLTRANSFERASE"/>
    <property type="match status" value="1"/>
</dbReference>
<name>A0ABV7HP30_9GAMM</name>
<evidence type="ECO:0000256" key="1">
    <source>
        <dbReference type="SAM" id="Phobius"/>
    </source>
</evidence>
<accession>A0ABV7HP30</accession>
<organism evidence="4 5">
    <name type="scientific">Gilvimarinus japonicus</name>
    <dbReference type="NCBI Taxonomy" id="1796469"/>
    <lineage>
        <taxon>Bacteria</taxon>
        <taxon>Pseudomonadati</taxon>
        <taxon>Pseudomonadota</taxon>
        <taxon>Gammaproteobacteria</taxon>
        <taxon>Cellvibrionales</taxon>
        <taxon>Cellvibrionaceae</taxon>
        <taxon>Gilvimarinus</taxon>
    </lineage>
</organism>
<keyword evidence="1" id="KW-1133">Transmembrane helix</keyword>
<dbReference type="InterPro" id="IPR050879">
    <property type="entry name" value="Acyltransferase_3"/>
</dbReference>
<dbReference type="InterPro" id="IPR043968">
    <property type="entry name" value="SGNH"/>
</dbReference>
<dbReference type="Proteomes" id="UP001595548">
    <property type="component" value="Unassembled WGS sequence"/>
</dbReference>
<feature type="transmembrane region" description="Helical" evidence="1">
    <location>
        <begin position="233"/>
        <end position="251"/>
    </location>
</feature>
<evidence type="ECO:0000259" key="2">
    <source>
        <dbReference type="Pfam" id="PF01757"/>
    </source>
</evidence>
<proteinExistence type="predicted"/>
<comment type="caution">
    <text evidence="4">The sequence shown here is derived from an EMBL/GenBank/DDBJ whole genome shotgun (WGS) entry which is preliminary data.</text>
</comment>
<protein>
    <submittedName>
        <fullName evidence="4">Acyltransferase family protein</fullName>
    </submittedName>
</protein>
<keyword evidence="4" id="KW-0808">Transferase</keyword>
<feature type="transmembrane region" description="Helical" evidence="1">
    <location>
        <begin position="12"/>
        <end position="32"/>
    </location>
</feature>
<dbReference type="EMBL" id="JBHRTL010000006">
    <property type="protein sequence ID" value="MFC3155643.1"/>
    <property type="molecule type" value="Genomic_DNA"/>
</dbReference>
<feature type="domain" description="Acyltransferase 3" evidence="2">
    <location>
        <begin position="7"/>
        <end position="336"/>
    </location>
</feature>
<keyword evidence="5" id="KW-1185">Reference proteome</keyword>
<feature type="transmembrane region" description="Helical" evidence="1">
    <location>
        <begin position="151"/>
        <end position="167"/>
    </location>
</feature>
<sequence>MKLAYRPEIDGLRTIAVLAVIAYHLEVVLGGMQLLKGGFLGVDIFFVISGFLITSIIMSEYHSPQGFSLGNFYERRARRLLPALFTVILFSFPVAWYLLLPSQLEDFAKSVLSTLAFGSNFYWHIGLQEYGAESAQLKPLLHTWTLAIEEQYYIFFPLILLTIYKWCKSHTVTILLALLLLSLQFAVYITPIDHSFSFYMLPTRFWELLTGSLLANILYYHPKAKNDTLLKKAMPFIGLFLIIHSLFFVDFESNHPGFITLLPVLGTALIIWFGNRDELFTKVLSSKLFVGIGLISYSLYLWHYPIFAFGRIIESTPTWQNKVLWLLLTFAFSLASYVLVEQPFRNKRVIKIKLFLLTSAFMTAFISLTAFSMMETGKAQEIDIKAEMHKRLIWGDGFEVCQPIRETDTLDHRGCNTPADKKNILIVGDSMAPDATRIVGNAFPNFRYIISNCGGCAPMTPKQAAETRHPERFKKISKIRYSKDALKGIDGVIIMTLMADPRYIEAYVKHLKNNGMSNVIIFGNYIKVKDKVSDYYLKHNNQKSVEKLVKNNLFTAEKFINYDTLMVSIAKKYSIDFVSIKNDACSNDSDCPIFIADKPFSWDKHHYSVEFSRHLSKAMKESLFNTWLGSL</sequence>
<evidence type="ECO:0000313" key="4">
    <source>
        <dbReference type="EMBL" id="MFC3155643.1"/>
    </source>
</evidence>
<keyword evidence="1" id="KW-0472">Membrane</keyword>
<reference evidence="5" key="1">
    <citation type="journal article" date="2019" name="Int. J. Syst. Evol. Microbiol.">
        <title>The Global Catalogue of Microorganisms (GCM) 10K type strain sequencing project: providing services to taxonomists for standard genome sequencing and annotation.</title>
        <authorList>
            <consortium name="The Broad Institute Genomics Platform"/>
            <consortium name="The Broad Institute Genome Sequencing Center for Infectious Disease"/>
            <person name="Wu L."/>
            <person name="Ma J."/>
        </authorList>
    </citation>
    <scope>NUCLEOTIDE SEQUENCE [LARGE SCALE GENOMIC DNA]</scope>
    <source>
        <strain evidence="5">KCTC 52141</strain>
    </source>
</reference>
<dbReference type="GO" id="GO:0016746">
    <property type="term" value="F:acyltransferase activity"/>
    <property type="evidence" value="ECO:0007669"/>
    <property type="project" value="UniProtKB-KW"/>
</dbReference>
<dbReference type="RefSeq" id="WP_382416450.1">
    <property type="nucleotide sequence ID" value="NZ_AP031500.1"/>
</dbReference>
<feature type="domain" description="SGNH" evidence="3">
    <location>
        <begin position="411"/>
        <end position="620"/>
    </location>
</feature>
<feature type="transmembrane region" description="Helical" evidence="1">
    <location>
        <begin position="204"/>
        <end position="221"/>
    </location>
</feature>
<gene>
    <name evidence="4" type="ORF">ACFOEB_10565</name>
</gene>
<dbReference type="InterPro" id="IPR002656">
    <property type="entry name" value="Acyl_transf_3_dom"/>
</dbReference>
<feature type="transmembrane region" description="Helical" evidence="1">
    <location>
        <begin position="174"/>
        <end position="192"/>
    </location>
</feature>
<evidence type="ECO:0000259" key="3">
    <source>
        <dbReference type="Pfam" id="PF19040"/>
    </source>
</evidence>
<dbReference type="Pfam" id="PF19040">
    <property type="entry name" value="SGNH"/>
    <property type="match status" value="1"/>
</dbReference>
<dbReference type="Pfam" id="PF01757">
    <property type="entry name" value="Acyl_transf_3"/>
    <property type="match status" value="1"/>
</dbReference>
<keyword evidence="4" id="KW-0012">Acyltransferase</keyword>
<feature type="transmembrane region" description="Helical" evidence="1">
    <location>
        <begin position="323"/>
        <end position="340"/>
    </location>
</feature>
<keyword evidence="1" id="KW-0812">Transmembrane</keyword>
<feature type="transmembrane region" description="Helical" evidence="1">
    <location>
        <begin position="257"/>
        <end position="274"/>
    </location>
</feature>
<feature type="transmembrane region" description="Helical" evidence="1">
    <location>
        <begin position="352"/>
        <end position="374"/>
    </location>
</feature>
<feature type="transmembrane region" description="Helical" evidence="1">
    <location>
        <begin position="80"/>
        <end position="99"/>
    </location>
</feature>
<feature type="transmembrane region" description="Helical" evidence="1">
    <location>
        <begin position="286"/>
        <end position="303"/>
    </location>
</feature>
<dbReference type="PANTHER" id="PTHR23028:SF53">
    <property type="entry name" value="ACYL_TRANSF_3 DOMAIN-CONTAINING PROTEIN"/>
    <property type="match status" value="1"/>
</dbReference>
<evidence type="ECO:0000313" key="5">
    <source>
        <dbReference type="Proteomes" id="UP001595548"/>
    </source>
</evidence>